<dbReference type="AlphaFoldDB" id="A0AAE0U066"/>
<name>A0AAE0U066_9PEZI</name>
<keyword evidence="1" id="KW-0732">Signal</keyword>
<gene>
    <name evidence="2" type="ORF">B0H63DRAFT_523081</name>
</gene>
<comment type="caution">
    <text evidence="2">The sequence shown here is derived from an EMBL/GenBank/DDBJ whole genome shotgun (WGS) entry which is preliminary data.</text>
</comment>
<feature type="chain" id="PRO_5042249454" evidence="1">
    <location>
        <begin position="21"/>
        <end position="134"/>
    </location>
</feature>
<reference evidence="2" key="2">
    <citation type="submission" date="2023-06" db="EMBL/GenBank/DDBJ databases">
        <authorList>
            <consortium name="Lawrence Berkeley National Laboratory"/>
            <person name="Haridas S."/>
            <person name="Hensen N."/>
            <person name="Bonometti L."/>
            <person name="Westerberg I."/>
            <person name="Brannstrom I.O."/>
            <person name="Guillou S."/>
            <person name="Cros-Aarteil S."/>
            <person name="Calhoun S."/>
            <person name="Kuo A."/>
            <person name="Mondo S."/>
            <person name="Pangilinan J."/>
            <person name="Riley R."/>
            <person name="LaButti K."/>
            <person name="Andreopoulos B."/>
            <person name="Lipzen A."/>
            <person name="Chen C."/>
            <person name="Yanf M."/>
            <person name="Daum C."/>
            <person name="Ng V."/>
            <person name="Clum A."/>
            <person name="Steindorff A."/>
            <person name="Ohm R."/>
            <person name="Martin F."/>
            <person name="Silar P."/>
            <person name="Natvig D."/>
            <person name="Lalanne C."/>
            <person name="Gautier V."/>
            <person name="Ament-velasquez S.L."/>
            <person name="Kruys A."/>
            <person name="Hutchinson M.I."/>
            <person name="Powell A.J."/>
            <person name="Barry K."/>
            <person name="Miller A.N."/>
            <person name="Grigoriev I.V."/>
            <person name="Debuchy R."/>
            <person name="Gladieux P."/>
            <person name="Thoren M.H."/>
            <person name="Johannesson H."/>
        </authorList>
    </citation>
    <scope>NUCLEOTIDE SEQUENCE</scope>
    <source>
        <strain evidence="2">CBS 232.78</strain>
    </source>
</reference>
<reference evidence="2" key="1">
    <citation type="journal article" date="2023" name="Mol. Phylogenet. Evol.">
        <title>Genome-scale phylogeny and comparative genomics of the fungal order Sordariales.</title>
        <authorList>
            <person name="Hensen N."/>
            <person name="Bonometti L."/>
            <person name="Westerberg I."/>
            <person name="Brannstrom I.O."/>
            <person name="Guillou S."/>
            <person name="Cros-Aarteil S."/>
            <person name="Calhoun S."/>
            <person name="Haridas S."/>
            <person name="Kuo A."/>
            <person name="Mondo S."/>
            <person name="Pangilinan J."/>
            <person name="Riley R."/>
            <person name="LaButti K."/>
            <person name="Andreopoulos B."/>
            <person name="Lipzen A."/>
            <person name="Chen C."/>
            <person name="Yan M."/>
            <person name="Daum C."/>
            <person name="Ng V."/>
            <person name="Clum A."/>
            <person name="Steindorff A."/>
            <person name="Ohm R.A."/>
            <person name="Martin F."/>
            <person name="Silar P."/>
            <person name="Natvig D.O."/>
            <person name="Lalanne C."/>
            <person name="Gautier V."/>
            <person name="Ament-Velasquez S.L."/>
            <person name="Kruys A."/>
            <person name="Hutchinson M.I."/>
            <person name="Powell A.J."/>
            <person name="Barry K."/>
            <person name="Miller A.N."/>
            <person name="Grigoriev I.V."/>
            <person name="Debuchy R."/>
            <person name="Gladieux P."/>
            <person name="Hiltunen Thoren M."/>
            <person name="Johannesson H."/>
        </authorList>
    </citation>
    <scope>NUCLEOTIDE SEQUENCE</scope>
    <source>
        <strain evidence="2">CBS 232.78</strain>
    </source>
</reference>
<evidence type="ECO:0000313" key="2">
    <source>
        <dbReference type="EMBL" id="KAK3385764.1"/>
    </source>
</evidence>
<evidence type="ECO:0000313" key="3">
    <source>
        <dbReference type="Proteomes" id="UP001285441"/>
    </source>
</evidence>
<accession>A0AAE0U066</accession>
<dbReference type="Proteomes" id="UP001285441">
    <property type="component" value="Unassembled WGS sequence"/>
</dbReference>
<feature type="signal peptide" evidence="1">
    <location>
        <begin position="1"/>
        <end position="20"/>
    </location>
</feature>
<evidence type="ECO:0000256" key="1">
    <source>
        <dbReference type="SAM" id="SignalP"/>
    </source>
</evidence>
<proteinExistence type="predicted"/>
<protein>
    <submittedName>
        <fullName evidence="2">Uncharacterized protein</fullName>
    </submittedName>
</protein>
<organism evidence="2 3">
    <name type="scientific">Podospora didyma</name>
    <dbReference type="NCBI Taxonomy" id="330526"/>
    <lineage>
        <taxon>Eukaryota</taxon>
        <taxon>Fungi</taxon>
        <taxon>Dikarya</taxon>
        <taxon>Ascomycota</taxon>
        <taxon>Pezizomycotina</taxon>
        <taxon>Sordariomycetes</taxon>
        <taxon>Sordariomycetidae</taxon>
        <taxon>Sordariales</taxon>
        <taxon>Podosporaceae</taxon>
        <taxon>Podospora</taxon>
    </lineage>
</organism>
<dbReference type="EMBL" id="JAULSW010000004">
    <property type="protein sequence ID" value="KAK3385764.1"/>
    <property type="molecule type" value="Genomic_DNA"/>
</dbReference>
<sequence>MFSQLALALGLFSTLGYTLAVRAPVNGTDPVYRLAVRGGPVVNETSPTYRRTARGLSVNETLPVGGVDAVVERRQVSSKDVLFGPASFCLGLSPGGSTCIQIPAGCFIVRPSDNTIPTPVCNSAKTEDAPVEKI</sequence>
<keyword evidence="3" id="KW-1185">Reference proteome</keyword>